<evidence type="ECO:0000313" key="7">
    <source>
        <dbReference type="Proteomes" id="UP000245207"/>
    </source>
</evidence>
<evidence type="ECO:0000256" key="3">
    <source>
        <dbReference type="ARBA" id="ARBA00022842"/>
    </source>
</evidence>
<gene>
    <name evidence="6" type="ORF">CTI12_AA208170</name>
</gene>
<dbReference type="SFLD" id="SFLDG01019">
    <property type="entry name" value="Terpene_Cyclase_Like_1_C_Termi"/>
    <property type="match status" value="1"/>
</dbReference>
<dbReference type="InterPro" id="IPR008930">
    <property type="entry name" value="Terpenoid_cyclase/PrenylTrfase"/>
</dbReference>
<protein>
    <submittedName>
        <fullName evidence="6">(E)-beta-ocimene synthase protein</fullName>
    </submittedName>
</protein>
<dbReference type="GO" id="GO:0000287">
    <property type="term" value="F:magnesium ion binding"/>
    <property type="evidence" value="ECO:0007669"/>
    <property type="project" value="InterPro"/>
</dbReference>
<dbReference type="FunFam" id="1.10.600.10:FF:000007">
    <property type="entry name" value="Isoprene synthase, chloroplastic"/>
    <property type="match status" value="1"/>
</dbReference>
<dbReference type="SFLD" id="SFLDS00005">
    <property type="entry name" value="Isoprenoid_Synthase_Type_I"/>
    <property type="match status" value="1"/>
</dbReference>
<dbReference type="InterPro" id="IPR005630">
    <property type="entry name" value="Terpene_synthase_metal-bd"/>
</dbReference>
<dbReference type="InterPro" id="IPR044814">
    <property type="entry name" value="Terpene_cyclase_plant_C1"/>
</dbReference>
<dbReference type="Pfam" id="PF01397">
    <property type="entry name" value="Terpene_synth"/>
    <property type="match status" value="1"/>
</dbReference>
<reference evidence="6 7" key="1">
    <citation type="journal article" date="2018" name="Mol. Plant">
        <title>The genome of Artemisia annua provides insight into the evolution of Asteraceae family and artemisinin biosynthesis.</title>
        <authorList>
            <person name="Shen Q."/>
            <person name="Zhang L."/>
            <person name="Liao Z."/>
            <person name="Wang S."/>
            <person name="Yan T."/>
            <person name="Shi P."/>
            <person name="Liu M."/>
            <person name="Fu X."/>
            <person name="Pan Q."/>
            <person name="Wang Y."/>
            <person name="Lv Z."/>
            <person name="Lu X."/>
            <person name="Zhang F."/>
            <person name="Jiang W."/>
            <person name="Ma Y."/>
            <person name="Chen M."/>
            <person name="Hao X."/>
            <person name="Li L."/>
            <person name="Tang Y."/>
            <person name="Lv G."/>
            <person name="Zhou Y."/>
            <person name="Sun X."/>
            <person name="Brodelius P.E."/>
            <person name="Rose J.K.C."/>
            <person name="Tang K."/>
        </authorList>
    </citation>
    <scope>NUCLEOTIDE SEQUENCE [LARGE SCALE GENOMIC DNA]</scope>
    <source>
        <strain evidence="7">cv. Huhao1</strain>
        <tissue evidence="6">Leaf</tissue>
    </source>
</reference>
<keyword evidence="7" id="KW-1185">Reference proteome</keyword>
<dbReference type="PANTHER" id="PTHR31225">
    <property type="entry name" value="OS04G0344100 PROTEIN-RELATED"/>
    <property type="match status" value="1"/>
</dbReference>
<evidence type="ECO:0000256" key="2">
    <source>
        <dbReference type="ARBA" id="ARBA00022723"/>
    </source>
</evidence>
<dbReference type="STRING" id="35608.A0A2U1P079"/>
<dbReference type="GO" id="GO:0016102">
    <property type="term" value="P:diterpenoid biosynthetic process"/>
    <property type="evidence" value="ECO:0007669"/>
    <property type="project" value="InterPro"/>
</dbReference>
<dbReference type="InterPro" id="IPR034741">
    <property type="entry name" value="Terpene_cyclase-like_1_C"/>
</dbReference>
<dbReference type="Gene3D" id="1.50.10.130">
    <property type="entry name" value="Terpene synthase, N-terminal domain"/>
    <property type="match status" value="1"/>
</dbReference>
<name>A0A2U1P079_ARTAN</name>
<dbReference type="Proteomes" id="UP000245207">
    <property type="component" value="Unassembled WGS sequence"/>
</dbReference>
<feature type="domain" description="Terpene synthase N-terminal" evidence="4">
    <location>
        <begin position="60"/>
        <end position="235"/>
    </location>
</feature>
<dbReference type="InterPro" id="IPR008949">
    <property type="entry name" value="Isoprenoid_synthase_dom_sf"/>
</dbReference>
<evidence type="ECO:0000256" key="1">
    <source>
        <dbReference type="ARBA" id="ARBA00001946"/>
    </source>
</evidence>
<dbReference type="EMBL" id="PKPP01001894">
    <property type="protein sequence ID" value="PWA79156.1"/>
    <property type="molecule type" value="Genomic_DNA"/>
</dbReference>
<dbReference type="GO" id="GO:0010333">
    <property type="term" value="F:terpene synthase activity"/>
    <property type="evidence" value="ECO:0007669"/>
    <property type="project" value="InterPro"/>
</dbReference>
<keyword evidence="3" id="KW-0460">Magnesium</keyword>
<dbReference type="InterPro" id="IPR001906">
    <property type="entry name" value="Terpene_synth_N"/>
</dbReference>
<organism evidence="6 7">
    <name type="scientific">Artemisia annua</name>
    <name type="common">Sweet wormwood</name>
    <dbReference type="NCBI Taxonomy" id="35608"/>
    <lineage>
        <taxon>Eukaryota</taxon>
        <taxon>Viridiplantae</taxon>
        <taxon>Streptophyta</taxon>
        <taxon>Embryophyta</taxon>
        <taxon>Tracheophyta</taxon>
        <taxon>Spermatophyta</taxon>
        <taxon>Magnoliopsida</taxon>
        <taxon>eudicotyledons</taxon>
        <taxon>Gunneridae</taxon>
        <taxon>Pentapetalae</taxon>
        <taxon>asterids</taxon>
        <taxon>campanulids</taxon>
        <taxon>Asterales</taxon>
        <taxon>Asteraceae</taxon>
        <taxon>Asteroideae</taxon>
        <taxon>Anthemideae</taxon>
        <taxon>Artemisiinae</taxon>
        <taxon>Artemisia</taxon>
    </lineage>
</organism>
<sequence length="551" mass="63757">MALQLYQVVSTQTIFVLCKPKQRLPQILKQHRRQRLSIKCVSKPEVSQLDSRMVYQPTIWSDDFIKLLDASIAINYERVNELEQKVRSLLNADSENGSLSVLQVLEHIDDIERLGLGYRFQNDIIRALSTIAERNIFNIGEKEDSVYAASLRFRLLRKHGYNVSQDFVRRFKDSKGDFMGFLKTDLKGLINLYEASYLAFEGERDLHEAKLFATEYLTNFKDRECGAHELINHALELPLYRRMLRLEARWWKNIGLASKLSFVRDRLMECFFWTVGMVFEPQYYSCRVGLTKVAALITVIDDIYDLYGSLNELKIFTDAVKRWDITAIEHMPEYLQVGYRALFNTVTELGFNTPIALPILAKEWGDLLEAFYVEAKWTHNKYIPKLEDYLNNAWRSVSGVVILSHGYFLINKEMKKDAIESLEKYHELLKWSSTIFRLCNDLGTSSDEIKQGKTANAISCYMHENGVCEEVAREYINILIDEAWRKMIKAQVACSQESGDPFIDMAINLARISHCTYQYGDGHGAPDAKAKDRVLSVIIEPSEKRSTYKIN</sequence>
<dbReference type="SUPFAM" id="SSF48576">
    <property type="entry name" value="Terpenoid synthases"/>
    <property type="match status" value="1"/>
</dbReference>
<dbReference type="Gene3D" id="1.10.600.10">
    <property type="entry name" value="Farnesyl Diphosphate Synthase"/>
    <property type="match status" value="2"/>
</dbReference>
<dbReference type="PANTHER" id="PTHR31225:SF252">
    <property type="entry name" value="TERPENE SYNTHASE 12-RELATED"/>
    <property type="match status" value="1"/>
</dbReference>
<dbReference type="AlphaFoldDB" id="A0A2U1P079"/>
<evidence type="ECO:0000313" key="6">
    <source>
        <dbReference type="EMBL" id="PWA79156.1"/>
    </source>
</evidence>
<evidence type="ECO:0000259" key="5">
    <source>
        <dbReference type="Pfam" id="PF03936"/>
    </source>
</evidence>
<accession>A0A2U1P079</accession>
<proteinExistence type="predicted"/>
<keyword evidence="2" id="KW-0479">Metal-binding</keyword>
<dbReference type="CDD" id="cd00684">
    <property type="entry name" value="Terpene_cyclase_plant_C1"/>
    <property type="match status" value="1"/>
</dbReference>
<comment type="caution">
    <text evidence="6">The sequence shown here is derived from an EMBL/GenBank/DDBJ whole genome shotgun (WGS) entry which is preliminary data.</text>
</comment>
<dbReference type="InterPro" id="IPR050148">
    <property type="entry name" value="Terpene_synthase-like"/>
</dbReference>
<feature type="domain" description="Terpene synthase metal-binding" evidence="5">
    <location>
        <begin position="252"/>
        <end position="486"/>
    </location>
</feature>
<dbReference type="InterPro" id="IPR036965">
    <property type="entry name" value="Terpene_synth_N_sf"/>
</dbReference>
<evidence type="ECO:0000259" key="4">
    <source>
        <dbReference type="Pfam" id="PF01397"/>
    </source>
</evidence>
<comment type="cofactor">
    <cofactor evidence="1">
        <name>Mg(2+)</name>
        <dbReference type="ChEBI" id="CHEBI:18420"/>
    </cofactor>
</comment>
<dbReference type="SUPFAM" id="SSF48239">
    <property type="entry name" value="Terpenoid cyclases/Protein prenyltransferases"/>
    <property type="match status" value="1"/>
</dbReference>
<dbReference type="OrthoDB" id="1936865at2759"/>
<dbReference type="Pfam" id="PF03936">
    <property type="entry name" value="Terpene_synth_C"/>
    <property type="match status" value="1"/>
</dbReference>